<keyword evidence="6" id="KW-1133">Transmembrane helix</keyword>
<dbReference type="PANTHER" id="PTHR48041">
    <property type="entry name" value="ABC TRANSPORTER G FAMILY MEMBER 28"/>
    <property type="match status" value="1"/>
</dbReference>
<evidence type="ECO:0000256" key="4">
    <source>
        <dbReference type="ARBA" id="ARBA00022741"/>
    </source>
</evidence>
<evidence type="ECO:0000256" key="2">
    <source>
        <dbReference type="ARBA" id="ARBA00022448"/>
    </source>
</evidence>
<reference evidence="10" key="1">
    <citation type="submission" date="2012-05" db="EMBL/GenBank/DDBJ databases">
        <authorList>
            <person name="Krishnakumar V."/>
            <person name="Cheung F."/>
            <person name="Xiao Y."/>
            <person name="Chan A."/>
            <person name="Moskal W.A."/>
            <person name="Town C.D."/>
        </authorList>
    </citation>
    <scope>NUCLEOTIDE SEQUENCE</scope>
</reference>
<evidence type="ECO:0000256" key="8">
    <source>
        <dbReference type="SAM" id="MobiDB-lite"/>
    </source>
</evidence>
<evidence type="ECO:0000256" key="5">
    <source>
        <dbReference type="ARBA" id="ARBA00022840"/>
    </source>
</evidence>
<protein>
    <recommendedName>
        <fullName evidence="9">ABC transporter domain-containing protein</fullName>
    </recommendedName>
</protein>
<dbReference type="InterPro" id="IPR003593">
    <property type="entry name" value="AAA+_ATPase"/>
</dbReference>
<dbReference type="PROSITE" id="PS00211">
    <property type="entry name" value="ABC_TRANSPORTER_1"/>
    <property type="match status" value="1"/>
</dbReference>
<organism evidence="10">
    <name type="scientific">Medicago truncatula</name>
    <name type="common">Barrel medic</name>
    <name type="synonym">Medicago tribuloides</name>
    <dbReference type="NCBI Taxonomy" id="3880"/>
    <lineage>
        <taxon>Eukaryota</taxon>
        <taxon>Viridiplantae</taxon>
        <taxon>Streptophyta</taxon>
        <taxon>Embryophyta</taxon>
        <taxon>Tracheophyta</taxon>
        <taxon>Spermatophyta</taxon>
        <taxon>Magnoliopsida</taxon>
        <taxon>eudicotyledons</taxon>
        <taxon>Gunneridae</taxon>
        <taxon>Pentapetalae</taxon>
        <taxon>rosids</taxon>
        <taxon>fabids</taxon>
        <taxon>Fabales</taxon>
        <taxon>Fabaceae</taxon>
        <taxon>Papilionoideae</taxon>
        <taxon>50 kb inversion clade</taxon>
        <taxon>NPAAA clade</taxon>
        <taxon>Hologalegina</taxon>
        <taxon>IRL clade</taxon>
        <taxon>Trifolieae</taxon>
        <taxon>Medicago</taxon>
    </lineage>
</organism>
<keyword evidence="3" id="KW-0812">Transmembrane</keyword>
<evidence type="ECO:0000256" key="7">
    <source>
        <dbReference type="ARBA" id="ARBA00023136"/>
    </source>
</evidence>
<dbReference type="SMART" id="SM00382">
    <property type="entry name" value="AAA"/>
    <property type="match status" value="1"/>
</dbReference>
<dbReference type="SUPFAM" id="SSF52540">
    <property type="entry name" value="P-loop containing nucleoside triphosphate hydrolases"/>
    <property type="match status" value="1"/>
</dbReference>
<dbReference type="InterPro" id="IPR017871">
    <property type="entry name" value="ABC_transporter-like_CS"/>
</dbReference>
<evidence type="ECO:0000259" key="9">
    <source>
        <dbReference type="PROSITE" id="PS50893"/>
    </source>
</evidence>
<dbReference type="InterPro" id="IPR003439">
    <property type="entry name" value="ABC_transporter-like_ATP-bd"/>
</dbReference>
<dbReference type="InterPro" id="IPR027417">
    <property type="entry name" value="P-loop_NTPase"/>
</dbReference>
<feature type="domain" description="ABC transporter" evidence="9">
    <location>
        <begin position="138"/>
        <end position="363"/>
    </location>
</feature>
<dbReference type="EMBL" id="BT144512">
    <property type="protein sequence ID" value="AFK44306.1"/>
    <property type="molecule type" value="mRNA"/>
</dbReference>
<dbReference type="AlphaFoldDB" id="I3SVL4"/>
<evidence type="ECO:0000256" key="6">
    <source>
        <dbReference type="ARBA" id="ARBA00022989"/>
    </source>
</evidence>
<keyword evidence="5" id="KW-0067">ATP-binding</keyword>
<name>I3SVL4_MEDTR</name>
<dbReference type="GO" id="GO:0005524">
    <property type="term" value="F:ATP binding"/>
    <property type="evidence" value="ECO:0007669"/>
    <property type="project" value="UniProtKB-KW"/>
</dbReference>
<dbReference type="GO" id="GO:0016020">
    <property type="term" value="C:membrane"/>
    <property type="evidence" value="ECO:0007669"/>
    <property type="project" value="UniProtKB-SubCell"/>
</dbReference>
<dbReference type="GO" id="GO:0016887">
    <property type="term" value="F:ATP hydrolysis activity"/>
    <property type="evidence" value="ECO:0007669"/>
    <property type="project" value="InterPro"/>
</dbReference>
<keyword evidence="2" id="KW-0813">Transport</keyword>
<evidence type="ECO:0000313" key="10">
    <source>
        <dbReference type="EMBL" id="AFK44306.1"/>
    </source>
</evidence>
<dbReference type="InterPro" id="IPR050352">
    <property type="entry name" value="ABCG_transporters"/>
</dbReference>
<feature type="region of interest" description="Disordered" evidence="8">
    <location>
        <begin position="1"/>
        <end position="61"/>
    </location>
</feature>
<evidence type="ECO:0000256" key="3">
    <source>
        <dbReference type="ARBA" id="ARBA00022692"/>
    </source>
</evidence>
<comment type="subcellular location">
    <subcellularLocation>
        <location evidence="1">Membrane</location>
        <topology evidence="1">Multi-pass membrane protein</topology>
    </subcellularLocation>
</comment>
<dbReference type="Gene3D" id="3.40.50.300">
    <property type="entry name" value="P-loop containing nucleotide triphosphate hydrolases"/>
    <property type="match status" value="1"/>
</dbReference>
<proteinExistence type="evidence at transcript level"/>
<feature type="compositionally biased region" description="Polar residues" evidence="8">
    <location>
        <begin position="23"/>
        <end position="32"/>
    </location>
</feature>
<evidence type="ECO:0000256" key="1">
    <source>
        <dbReference type="ARBA" id="ARBA00004141"/>
    </source>
</evidence>
<accession>I3SVL4</accession>
<dbReference type="ExpressionAtlas" id="I3SVL4">
    <property type="expression patterns" value="differential"/>
</dbReference>
<dbReference type="Pfam" id="PF00005">
    <property type="entry name" value="ABC_tran"/>
    <property type="match status" value="1"/>
</dbReference>
<keyword evidence="7" id="KW-0472">Membrane</keyword>
<dbReference type="PROSITE" id="PS50893">
    <property type="entry name" value="ABC_TRANSPORTER_2"/>
    <property type="match status" value="1"/>
</dbReference>
<sequence>MEDGKSGLWRTKSEQLESVVEDLTSTPGSSESVGVADGGSGSLTRKSRRASPGGRNTHIRKARSVQTSLKVDLDEVNSGAALSRASSLGLSFSFTGFSVPLDEISNSKPFSDEDIPEDIEARIHKPKFQTEPTLPIYLKFTDVTYKIVIKGMTTNVEKDILKGITGCVNPGEVLALMGPSGGGKTSLLNLLGARLSQPNIGGSITYNDQPYSKFLKSRIGFVTQDDVLFPRLTAKETLTYAARLRLPKTLTKEQKEQRALDVIYELGLERCQDTMIGGSFVRGVSGGERKRVCIGNEIIINPSLLFLDEPTSGLARSNNKSTFNVISYENLENRFLFFFFWKASMSEWGSKEEGMERERTDLVR</sequence>
<keyword evidence="4" id="KW-0547">Nucleotide-binding</keyword>
<dbReference type="PANTHER" id="PTHR48041:SF138">
    <property type="entry name" value="XENOBIOTIC-TRANSPORTING ATPASE-RELATED"/>
    <property type="match status" value="1"/>
</dbReference>